<dbReference type="InterPro" id="IPR051218">
    <property type="entry name" value="Sec_MonoDiacylglyc_Lipase"/>
</dbReference>
<dbReference type="AlphaFoldDB" id="A0A8J3VJ99"/>
<accession>A0A8J3VJ99</accession>
<dbReference type="Proteomes" id="UP000612899">
    <property type="component" value="Unassembled WGS sequence"/>
</dbReference>
<dbReference type="PANTHER" id="PTHR45856">
    <property type="entry name" value="ALPHA/BETA-HYDROLASES SUPERFAMILY PROTEIN"/>
    <property type="match status" value="1"/>
</dbReference>
<gene>
    <name evidence="2" type="ORF">Rhe02_59230</name>
</gene>
<keyword evidence="3" id="KW-1185">Reference proteome</keyword>
<evidence type="ECO:0000313" key="3">
    <source>
        <dbReference type="Proteomes" id="UP000612899"/>
    </source>
</evidence>
<dbReference type="EMBL" id="BONY01000041">
    <property type="protein sequence ID" value="GIH07856.1"/>
    <property type="molecule type" value="Genomic_DNA"/>
</dbReference>
<comment type="caution">
    <text evidence="2">The sequence shown here is derived from an EMBL/GenBank/DDBJ whole genome shotgun (WGS) entry which is preliminary data.</text>
</comment>
<evidence type="ECO:0000313" key="2">
    <source>
        <dbReference type="EMBL" id="GIH07856.1"/>
    </source>
</evidence>
<dbReference type="RefSeq" id="WP_203911629.1">
    <property type="nucleotide sequence ID" value="NZ_BONY01000041.1"/>
</dbReference>
<name>A0A8J3VJ99_9ACTN</name>
<dbReference type="PANTHER" id="PTHR45856:SF24">
    <property type="entry name" value="FUNGAL LIPASE-LIKE DOMAIN-CONTAINING PROTEIN"/>
    <property type="match status" value="1"/>
</dbReference>
<feature type="domain" description="Fungal lipase-type" evidence="1">
    <location>
        <begin position="84"/>
        <end position="238"/>
    </location>
</feature>
<reference evidence="2" key="1">
    <citation type="submission" date="2021-01" db="EMBL/GenBank/DDBJ databases">
        <title>Whole genome shotgun sequence of Rhizocola hellebori NBRC 109834.</title>
        <authorList>
            <person name="Komaki H."/>
            <person name="Tamura T."/>
        </authorList>
    </citation>
    <scope>NUCLEOTIDE SEQUENCE</scope>
    <source>
        <strain evidence="2">NBRC 109834</strain>
    </source>
</reference>
<dbReference type="SUPFAM" id="SSF53474">
    <property type="entry name" value="alpha/beta-Hydrolases"/>
    <property type="match status" value="1"/>
</dbReference>
<protein>
    <recommendedName>
        <fullName evidence="1">Fungal lipase-type domain-containing protein</fullName>
    </recommendedName>
</protein>
<sequence length="347" mass="36364">MATPQQVTMTLAALATTNAAPHPPGEDPDEHAARIFAGINSYLTDSGLATSGTWAPVWLALTSDSANLCYIAKNSAAGKNEFAVAIRGTSASVLDILQDFEVGTVVPFTAGGSPSPISVSKGAMDAFTEIVNAQSPQTANCGNYPGTTLIQALNSILGSAPTTPRPTVYVTGHSLGGCVATMVSLYLQAQSWTNTPAFAVYTFAAPTAGLDSFAQYFMSVKWAAYQRTVNAYDVVPQAWVKADLNAVTGWYPSPGPAATDEVKATIELLIGSAHGNAYVQPGVAVLLNDDPAHPYQLYDPNLVNKTFKDFLGQMGFQHANNTYLTLLGAPVIPAEPAMTAAGSRARR</sequence>
<dbReference type="GO" id="GO:0006629">
    <property type="term" value="P:lipid metabolic process"/>
    <property type="evidence" value="ECO:0007669"/>
    <property type="project" value="InterPro"/>
</dbReference>
<evidence type="ECO:0000259" key="1">
    <source>
        <dbReference type="Pfam" id="PF01764"/>
    </source>
</evidence>
<dbReference type="InterPro" id="IPR002921">
    <property type="entry name" value="Fungal_lipase-type"/>
</dbReference>
<dbReference type="Pfam" id="PF01764">
    <property type="entry name" value="Lipase_3"/>
    <property type="match status" value="1"/>
</dbReference>
<proteinExistence type="predicted"/>
<dbReference type="CDD" id="cd00519">
    <property type="entry name" value="Lipase_3"/>
    <property type="match status" value="1"/>
</dbReference>
<dbReference type="InterPro" id="IPR029058">
    <property type="entry name" value="AB_hydrolase_fold"/>
</dbReference>
<dbReference type="Gene3D" id="3.40.50.1820">
    <property type="entry name" value="alpha/beta hydrolase"/>
    <property type="match status" value="1"/>
</dbReference>
<organism evidence="2 3">
    <name type="scientific">Rhizocola hellebori</name>
    <dbReference type="NCBI Taxonomy" id="1392758"/>
    <lineage>
        <taxon>Bacteria</taxon>
        <taxon>Bacillati</taxon>
        <taxon>Actinomycetota</taxon>
        <taxon>Actinomycetes</taxon>
        <taxon>Micromonosporales</taxon>
        <taxon>Micromonosporaceae</taxon>
        <taxon>Rhizocola</taxon>
    </lineage>
</organism>